<feature type="domain" description="Transposase IS116/IS110/IS902 C-terminal" evidence="2">
    <location>
        <begin position="237"/>
        <end position="320"/>
    </location>
</feature>
<dbReference type="PANTHER" id="PTHR33055">
    <property type="entry name" value="TRANSPOSASE FOR INSERTION SEQUENCE ELEMENT IS1111A"/>
    <property type="match status" value="1"/>
</dbReference>
<dbReference type="InterPro" id="IPR047650">
    <property type="entry name" value="Transpos_IS110"/>
</dbReference>
<dbReference type="EMBL" id="JANLCK010000027">
    <property type="protein sequence ID" value="MCS5728128.1"/>
    <property type="molecule type" value="Genomic_DNA"/>
</dbReference>
<name>A0AA41XJN7_9MICO</name>
<dbReference type="PANTHER" id="PTHR33055:SF16">
    <property type="entry name" value="TRANSPOSASE FOR INSERTION SEQUENCE ELEMENT IS1547"/>
    <property type="match status" value="1"/>
</dbReference>
<reference evidence="3" key="1">
    <citation type="submission" date="2022-08" db="EMBL/GenBank/DDBJ databases">
        <authorList>
            <person name="Deng Y."/>
            <person name="Han X.-F."/>
            <person name="Zhang Y.-Q."/>
        </authorList>
    </citation>
    <scope>NUCLEOTIDE SEQUENCE</scope>
    <source>
        <strain evidence="3">CPCC 203407</strain>
    </source>
</reference>
<evidence type="ECO:0000313" key="4">
    <source>
        <dbReference type="Proteomes" id="UP001165587"/>
    </source>
</evidence>
<dbReference type="RefSeq" id="WP_259531234.1">
    <property type="nucleotide sequence ID" value="NZ_JANLCK010000027.1"/>
</dbReference>
<dbReference type="InterPro" id="IPR002525">
    <property type="entry name" value="Transp_IS110-like_N"/>
</dbReference>
<dbReference type="NCBIfam" id="NF033542">
    <property type="entry name" value="transpos_IS110"/>
    <property type="match status" value="1"/>
</dbReference>
<sequence length="354" mass="38773">MTTIAREDNNNQAQIAVGVDTHRDTHTAAVIDSTGRMLGSAQFSADPAGYRSLLEWAVTFGVLLIAAIEGTGAYGAGLARYLISEGVDLVEIDRPDRRIRRLAGKSDPIDAEAAARTGLARARTGTPKDRTGKVEALRNLRVARRSAIDQRADCVRRIKTLLITAPDELRERLRHLTNHNLLQACAHLRPDLARAGEPIHATKIALRALGRRYAALSDEIDELEGVIAPLVASINPTLLTLSGVGPDVAGQLLVTAGENTHRLHSEAAFAMLCGVAPIPASSGRTHRHRLNRGGDRQANAALYRIVICRLRWDSRTLAYVARRTQEGLSKKEIIRCLKRLIAREIYYVITTRHP</sequence>
<dbReference type="GO" id="GO:0003677">
    <property type="term" value="F:DNA binding"/>
    <property type="evidence" value="ECO:0007669"/>
    <property type="project" value="InterPro"/>
</dbReference>
<organism evidence="3 4">
    <name type="scientific">Herbiconiux oxytropis</name>
    <dbReference type="NCBI Taxonomy" id="2970915"/>
    <lineage>
        <taxon>Bacteria</taxon>
        <taxon>Bacillati</taxon>
        <taxon>Actinomycetota</taxon>
        <taxon>Actinomycetes</taxon>
        <taxon>Micrococcales</taxon>
        <taxon>Microbacteriaceae</taxon>
        <taxon>Herbiconiux</taxon>
    </lineage>
</organism>
<dbReference type="GO" id="GO:0004803">
    <property type="term" value="F:transposase activity"/>
    <property type="evidence" value="ECO:0007669"/>
    <property type="project" value="InterPro"/>
</dbReference>
<protein>
    <submittedName>
        <fullName evidence="3">IS110 family transposase</fullName>
    </submittedName>
</protein>
<dbReference type="AlphaFoldDB" id="A0AA41XJN7"/>
<proteinExistence type="predicted"/>
<evidence type="ECO:0000259" key="1">
    <source>
        <dbReference type="Pfam" id="PF01548"/>
    </source>
</evidence>
<feature type="domain" description="Transposase IS110-like N-terminal" evidence="1">
    <location>
        <begin position="17"/>
        <end position="162"/>
    </location>
</feature>
<dbReference type="Pfam" id="PF02371">
    <property type="entry name" value="Transposase_20"/>
    <property type="match status" value="1"/>
</dbReference>
<dbReference type="Pfam" id="PF01548">
    <property type="entry name" value="DEDD_Tnp_IS110"/>
    <property type="match status" value="1"/>
</dbReference>
<gene>
    <name evidence="3" type="ORF">N1028_19705</name>
</gene>
<dbReference type="InterPro" id="IPR003346">
    <property type="entry name" value="Transposase_20"/>
</dbReference>
<evidence type="ECO:0000313" key="3">
    <source>
        <dbReference type="EMBL" id="MCS5728128.1"/>
    </source>
</evidence>
<accession>A0AA41XJN7</accession>
<dbReference type="Proteomes" id="UP001165587">
    <property type="component" value="Unassembled WGS sequence"/>
</dbReference>
<dbReference type="GO" id="GO:0006313">
    <property type="term" value="P:DNA transposition"/>
    <property type="evidence" value="ECO:0007669"/>
    <property type="project" value="InterPro"/>
</dbReference>
<evidence type="ECO:0000259" key="2">
    <source>
        <dbReference type="Pfam" id="PF02371"/>
    </source>
</evidence>
<keyword evidence="4" id="KW-1185">Reference proteome</keyword>
<comment type="caution">
    <text evidence="3">The sequence shown here is derived from an EMBL/GenBank/DDBJ whole genome shotgun (WGS) entry which is preliminary data.</text>
</comment>